<reference evidence="2" key="1">
    <citation type="submission" date="2020-11" db="EMBL/GenBank/DDBJ databases">
        <title>Sequencing the genomes of 1000 actinobacteria strains.</title>
        <authorList>
            <person name="Klenk H.-P."/>
        </authorList>
    </citation>
    <scope>NUCLEOTIDE SEQUENCE</scope>
    <source>
        <strain evidence="2">DSM 45356</strain>
    </source>
</reference>
<evidence type="ECO:0000313" key="2">
    <source>
        <dbReference type="EMBL" id="MBG6134756.1"/>
    </source>
</evidence>
<name>A0A8J7GBZ8_9ACTN</name>
<keyword evidence="3" id="KW-1185">Reference proteome</keyword>
<dbReference type="RefSeq" id="WP_197001950.1">
    <property type="nucleotide sequence ID" value="NZ_BONS01000023.1"/>
</dbReference>
<sequence length="160" mass="16133">MQQHPARARATVLLGASLACAATALVGAPAAASAEPTPTRTIVATVTQGTRPTGAPHAGDHWVNGYDLTTDQAAVGTGYSTCDVITVQPRVAISCSYTLRFAAGDPNAGDLLVAETHTTAANDWTTMGAMIGGTGNVTGLIGQIEVHRAGAAISFVGIPH</sequence>
<feature type="chain" id="PRO_5038820474" description="CBM-cenC domain-containing protein" evidence="1">
    <location>
        <begin position="22"/>
        <end position="160"/>
    </location>
</feature>
<gene>
    <name evidence="2" type="ORF">IW245_000950</name>
</gene>
<evidence type="ECO:0000256" key="1">
    <source>
        <dbReference type="SAM" id="SignalP"/>
    </source>
</evidence>
<dbReference type="EMBL" id="JADOUF010000001">
    <property type="protein sequence ID" value="MBG6134756.1"/>
    <property type="molecule type" value="Genomic_DNA"/>
</dbReference>
<evidence type="ECO:0008006" key="4">
    <source>
        <dbReference type="Google" id="ProtNLM"/>
    </source>
</evidence>
<comment type="caution">
    <text evidence="2">The sequence shown here is derived from an EMBL/GenBank/DDBJ whole genome shotgun (WGS) entry which is preliminary data.</text>
</comment>
<dbReference type="Proteomes" id="UP000622552">
    <property type="component" value="Unassembled WGS sequence"/>
</dbReference>
<dbReference type="AlphaFoldDB" id="A0A8J7GBZ8"/>
<evidence type="ECO:0000313" key="3">
    <source>
        <dbReference type="Proteomes" id="UP000622552"/>
    </source>
</evidence>
<organism evidence="2 3">
    <name type="scientific">Longispora fulva</name>
    <dbReference type="NCBI Taxonomy" id="619741"/>
    <lineage>
        <taxon>Bacteria</taxon>
        <taxon>Bacillati</taxon>
        <taxon>Actinomycetota</taxon>
        <taxon>Actinomycetes</taxon>
        <taxon>Micromonosporales</taxon>
        <taxon>Micromonosporaceae</taxon>
        <taxon>Longispora</taxon>
    </lineage>
</organism>
<feature type="signal peptide" evidence="1">
    <location>
        <begin position="1"/>
        <end position="21"/>
    </location>
</feature>
<accession>A0A8J7GBZ8</accession>
<protein>
    <recommendedName>
        <fullName evidence="4">CBM-cenC domain-containing protein</fullName>
    </recommendedName>
</protein>
<dbReference type="PROSITE" id="PS51257">
    <property type="entry name" value="PROKAR_LIPOPROTEIN"/>
    <property type="match status" value="1"/>
</dbReference>
<keyword evidence="1" id="KW-0732">Signal</keyword>
<proteinExistence type="predicted"/>